<feature type="transmembrane region" description="Helical" evidence="8">
    <location>
        <begin position="229"/>
        <end position="249"/>
    </location>
</feature>
<keyword evidence="7 8" id="KW-0472">Membrane</keyword>
<evidence type="ECO:0000256" key="3">
    <source>
        <dbReference type="ARBA" id="ARBA00022475"/>
    </source>
</evidence>
<feature type="transmembrane region" description="Helical" evidence="8">
    <location>
        <begin position="7"/>
        <end position="27"/>
    </location>
</feature>
<sequence>MRKRLKGGLATQILIGLILGVVVGAVFYGNPNVSKILQPFGTIFIRLIKMIVIPIVISCLIIGVAGVGDMKKIGVLAIKTIVYFEIMTTIALIVGVIFANVFHPGTGVDMSTLSKTSITSYVNTAKEATNKGFVDTVVNIVPTNIAESLSKGDMLPIIFFSVMFGLGIAAVGEKGKPLLKLFQGTAEAMFWVTNTIMKTAPIGVFALIGVTVCNFGLKSLVPLGKLMILVYAAMILFILIFMGIAAKIVGNSVFKVIRILKDEILLAYSTASSETVLPRIMDKMEKYGCPNSIVSFVIPTGYTFNLDGSTLYESIAAIFIAQLYGIHLSIGAQVSLILVLMITSKGIAGVPGASFVVLLATLGAMGLPAEGLAFIAGIDRLLDMARTVVNVVGNSLASIFVSSWEHKYDSEKGKKYYESITKKGKASQIERDITI</sequence>
<dbReference type="InterPro" id="IPR018107">
    <property type="entry name" value="Na-dicarboxylate_symporter_CS"/>
</dbReference>
<keyword evidence="5" id="KW-0769">Symport</keyword>
<dbReference type="EMBL" id="PVXP01000068">
    <property type="protein sequence ID" value="PRR81550.1"/>
    <property type="molecule type" value="Genomic_DNA"/>
</dbReference>
<evidence type="ECO:0000256" key="1">
    <source>
        <dbReference type="ARBA" id="ARBA00004651"/>
    </source>
</evidence>
<dbReference type="Gene3D" id="1.10.3860.10">
    <property type="entry name" value="Sodium:dicarboxylate symporter"/>
    <property type="match status" value="1"/>
</dbReference>
<feature type="transmembrane region" description="Helical" evidence="8">
    <location>
        <begin position="47"/>
        <end position="68"/>
    </location>
</feature>
<dbReference type="RefSeq" id="WP_106010662.1">
    <property type="nucleotide sequence ID" value="NZ_JALCQO010000004.1"/>
</dbReference>
<feature type="transmembrane region" description="Helical" evidence="8">
    <location>
        <begin position="154"/>
        <end position="172"/>
    </location>
</feature>
<organism evidence="9 10">
    <name type="scientific">Clostridium luticellarii</name>
    <dbReference type="NCBI Taxonomy" id="1691940"/>
    <lineage>
        <taxon>Bacteria</taxon>
        <taxon>Bacillati</taxon>
        <taxon>Bacillota</taxon>
        <taxon>Clostridia</taxon>
        <taxon>Eubacteriales</taxon>
        <taxon>Clostridiaceae</taxon>
        <taxon>Clostridium</taxon>
    </lineage>
</organism>
<evidence type="ECO:0000256" key="7">
    <source>
        <dbReference type="ARBA" id="ARBA00023136"/>
    </source>
</evidence>
<reference evidence="9 10" key="1">
    <citation type="submission" date="2018-03" db="EMBL/GenBank/DDBJ databases">
        <title>Genome sequence of Clostridium luticellarii DSM 29923.</title>
        <authorList>
            <person name="Poehlein A."/>
            <person name="Daniel R."/>
        </authorList>
    </citation>
    <scope>NUCLEOTIDE SEQUENCE [LARGE SCALE GENOMIC DNA]</scope>
    <source>
        <strain evidence="9 10">DSM 29923</strain>
    </source>
</reference>
<evidence type="ECO:0000256" key="8">
    <source>
        <dbReference type="SAM" id="Phobius"/>
    </source>
</evidence>
<keyword evidence="4 8" id="KW-0812">Transmembrane</keyword>
<keyword evidence="10" id="KW-1185">Reference proteome</keyword>
<evidence type="ECO:0000256" key="2">
    <source>
        <dbReference type="ARBA" id="ARBA00022448"/>
    </source>
</evidence>
<evidence type="ECO:0000256" key="6">
    <source>
        <dbReference type="ARBA" id="ARBA00022989"/>
    </source>
</evidence>
<comment type="subcellular location">
    <subcellularLocation>
        <location evidence="1">Cell membrane</location>
        <topology evidence="1">Multi-pass membrane protein</topology>
    </subcellularLocation>
</comment>
<keyword evidence="3" id="KW-1003">Cell membrane</keyword>
<dbReference type="PROSITE" id="PS00714">
    <property type="entry name" value="NA_DICARBOXYL_SYMP_2"/>
    <property type="match status" value="1"/>
</dbReference>
<dbReference type="GO" id="GO:0005886">
    <property type="term" value="C:plasma membrane"/>
    <property type="evidence" value="ECO:0007669"/>
    <property type="project" value="UniProtKB-SubCell"/>
</dbReference>
<feature type="transmembrane region" description="Helical" evidence="8">
    <location>
        <begin position="80"/>
        <end position="102"/>
    </location>
</feature>
<dbReference type="InterPro" id="IPR036458">
    <property type="entry name" value="Na:dicarbo_symporter_sf"/>
</dbReference>
<feature type="transmembrane region" description="Helical" evidence="8">
    <location>
        <begin position="199"/>
        <end position="217"/>
    </location>
</feature>
<keyword evidence="6 8" id="KW-1133">Transmembrane helix</keyword>
<dbReference type="GO" id="GO:0006835">
    <property type="term" value="P:dicarboxylic acid transport"/>
    <property type="evidence" value="ECO:0007669"/>
    <property type="project" value="TreeGrafter"/>
</dbReference>
<proteinExistence type="predicted"/>
<dbReference type="FunFam" id="1.10.3860.10:FF:000001">
    <property type="entry name" value="C4-dicarboxylate transport protein"/>
    <property type="match status" value="1"/>
</dbReference>
<dbReference type="PANTHER" id="PTHR42865">
    <property type="entry name" value="PROTON/GLUTAMATE-ASPARTATE SYMPORTER"/>
    <property type="match status" value="1"/>
</dbReference>
<dbReference type="PRINTS" id="PR00173">
    <property type="entry name" value="EDTRNSPORT"/>
</dbReference>
<evidence type="ECO:0000256" key="4">
    <source>
        <dbReference type="ARBA" id="ARBA00022692"/>
    </source>
</evidence>
<dbReference type="OrthoDB" id="9768885at2"/>
<feature type="transmembrane region" description="Helical" evidence="8">
    <location>
        <begin position="355"/>
        <end position="378"/>
    </location>
</feature>
<evidence type="ECO:0000313" key="10">
    <source>
        <dbReference type="Proteomes" id="UP000237798"/>
    </source>
</evidence>
<name>A0A2T0BCC1_9CLOT</name>
<feature type="transmembrane region" description="Helical" evidence="8">
    <location>
        <begin position="316"/>
        <end position="343"/>
    </location>
</feature>
<dbReference type="Proteomes" id="UP000237798">
    <property type="component" value="Unassembled WGS sequence"/>
</dbReference>
<keyword evidence="2" id="KW-0813">Transport</keyword>
<evidence type="ECO:0000256" key="5">
    <source>
        <dbReference type="ARBA" id="ARBA00022847"/>
    </source>
</evidence>
<dbReference type="InterPro" id="IPR001991">
    <property type="entry name" value="Na-dicarboxylate_symporter"/>
</dbReference>
<dbReference type="AlphaFoldDB" id="A0A2T0BCC1"/>
<dbReference type="Pfam" id="PF00375">
    <property type="entry name" value="SDF"/>
    <property type="match status" value="1"/>
</dbReference>
<dbReference type="PANTHER" id="PTHR42865:SF7">
    <property type="entry name" value="PROTON_GLUTAMATE-ASPARTATE SYMPORTER"/>
    <property type="match status" value="1"/>
</dbReference>
<dbReference type="GO" id="GO:0015293">
    <property type="term" value="F:symporter activity"/>
    <property type="evidence" value="ECO:0007669"/>
    <property type="project" value="UniProtKB-KW"/>
</dbReference>
<gene>
    <name evidence="9" type="primary">gltT</name>
    <name evidence="9" type="ORF">CLLU_31070</name>
</gene>
<accession>A0A2T0BCC1</accession>
<evidence type="ECO:0000313" key="9">
    <source>
        <dbReference type="EMBL" id="PRR81550.1"/>
    </source>
</evidence>
<comment type="caution">
    <text evidence="9">The sequence shown here is derived from an EMBL/GenBank/DDBJ whole genome shotgun (WGS) entry which is preliminary data.</text>
</comment>
<dbReference type="SUPFAM" id="SSF118215">
    <property type="entry name" value="Proton glutamate symport protein"/>
    <property type="match status" value="1"/>
</dbReference>
<protein>
    <submittedName>
        <fullName evidence="9">Proton/sodium-glutamate symport protein</fullName>
    </submittedName>
</protein>